<dbReference type="PANTHER" id="PTHR22761:SF5">
    <property type="entry name" value="CHARGED MULTIVESICULAR BODY PROTEIN 6"/>
    <property type="match status" value="1"/>
</dbReference>
<dbReference type="GO" id="GO:0005771">
    <property type="term" value="C:multivesicular body"/>
    <property type="evidence" value="ECO:0007669"/>
    <property type="project" value="TreeGrafter"/>
</dbReference>
<dbReference type="Proteomes" id="UP000717585">
    <property type="component" value="Unassembled WGS sequence"/>
</dbReference>
<comment type="subcellular location">
    <subcellularLocation>
        <location evidence="1">Endosome membrane</location>
    </subcellularLocation>
</comment>
<evidence type="ECO:0000256" key="7">
    <source>
        <dbReference type="SAM" id="MobiDB-lite"/>
    </source>
</evidence>
<evidence type="ECO:0000256" key="1">
    <source>
        <dbReference type="ARBA" id="ARBA00004608"/>
    </source>
</evidence>
<protein>
    <submittedName>
        <fullName evidence="8">Snf7 family protein</fullName>
    </submittedName>
</protein>
<organism evidence="8 9">
    <name type="scientific">Carpediemonas membranifera</name>
    <dbReference type="NCBI Taxonomy" id="201153"/>
    <lineage>
        <taxon>Eukaryota</taxon>
        <taxon>Metamonada</taxon>
        <taxon>Carpediemonas-like organisms</taxon>
        <taxon>Carpediemonas</taxon>
    </lineage>
</organism>
<evidence type="ECO:0000313" key="8">
    <source>
        <dbReference type="EMBL" id="KAG9390993.1"/>
    </source>
</evidence>
<proteinExistence type="inferred from homology"/>
<keyword evidence="9" id="KW-1185">Reference proteome</keyword>
<dbReference type="GO" id="GO:0015031">
    <property type="term" value="P:protein transport"/>
    <property type="evidence" value="ECO:0007669"/>
    <property type="project" value="UniProtKB-KW"/>
</dbReference>
<feature type="region of interest" description="Disordered" evidence="7">
    <location>
        <begin position="208"/>
        <end position="234"/>
    </location>
</feature>
<dbReference type="AlphaFoldDB" id="A0A8J6AXR1"/>
<accession>A0A8J6AXR1</accession>
<feature type="compositionally biased region" description="Acidic residues" evidence="7">
    <location>
        <begin position="219"/>
        <end position="234"/>
    </location>
</feature>
<reference evidence="8" key="1">
    <citation type="submission" date="2021-05" db="EMBL/GenBank/DDBJ databases">
        <title>A free-living protist that lacks canonical eukaryotic 1 DNA replication and segregation systems.</title>
        <authorList>
            <person name="Salas-Leiva D.E."/>
            <person name="Tromer E.C."/>
            <person name="Curtis B.A."/>
            <person name="Jerlstrom-Hultqvist J."/>
            <person name="Kolisko M."/>
            <person name="Yi Z."/>
            <person name="Salas-Leiva J.S."/>
            <person name="Gallot-Lavallee L."/>
            <person name="Kops G.J.P.L."/>
            <person name="Archibald J.M."/>
            <person name="Simpson A.G.B."/>
            <person name="Roger A.J."/>
        </authorList>
    </citation>
    <scope>NUCLEOTIDE SEQUENCE</scope>
    <source>
        <strain evidence="8">BICM</strain>
    </source>
</reference>
<keyword evidence="3" id="KW-0813">Transport</keyword>
<evidence type="ECO:0000256" key="6">
    <source>
        <dbReference type="ARBA" id="ARBA00023136"/>
    </source>
</evidence>
<evidence type="ECO:0000313" key="9">
    <source>
        <dbReference type="Proteomes" id="UP000717585"/>
    </source>
</evidence>
<evidence type="ECO:0000256" key="4">
    <source>
        <dbReference type="ARBA" id="ARBA00022753"/>
    </source>
</evidence>
<name>A0A8J6AXR1_9EUKA</name>
<comment type="caution">
    <text evidence="8">The sequence shown here is derived from an EMBL/GenBank/DDBJ whole genome shotgun (WGS) entry which is preliminary data.</text>
</comment>
<comment type="similarity">
    <text evidence="2">Belongs to the SNF7 family.</text>
</comment>
<evidence type="ECO:0000256" key="2">
    <source>
        <dbReference type="ARBA" id="ARBA00006190"/>
    </source>
</evidence>
<dbReference type="OrthoDB" id="441172at2759"/>
<dbReference type="GO" id="GO:0006900">
    <property type="term" value="P:vesicle budding from membrane"/>
    <property type="evidence" value="ECO:0007669"/>
    <property type="project" value="TreeGrafter"/>
</dbReference>
<evidence type="ECO:0000256" key="3">
    <source>
        <dbReference type="ARBA" id="ARBA00022448"/>
    </source>
</evidence>
<dbReference type="Pfam" id="PF03357">
    <property type="entry name" value="Snf7"/>
    <property type="match status" value="1"/>
</dbReference>
<evidence type="ECO:0000256" key="5">
    <source>
        <dbReference type="ARBA" id="ARBA00022927"/>
    </source>
</evidence>
<keyword evidence="4" id="KW-0967">Endosome</keyword>
<dbReference type="PANTHER" id="PTHR22761">
    <property type="entry name" value="CHARGED MULTIVESICULAR BODY PROTEIN"/>
    <property type="match status" value="1"/>
</dbReference>
<dbReference type="GO" id="GO:0032511">
    <property type="term" value="P:late endosome to vacuole transport via multivesicular body sorting pathway"/>
    <property type="evidence" value="ECO:0007669"/>
    <property type="project" value="TreeGrafter"/>
</dbReference>
<dbReference type="Gene3D" id="6.10.140.1230">
    <property type="match status" value="1"/>
</dbReference>
<dbReference type="GO" id="GO:0000815">
    <property type="term" value="C:ESCRT III complex"/>
    <property type="evidence" value="ECO:0007669"/>
    <property type="project" value="TreeGrafter"/>
</dbReference>
<dbReference type="InterPro" id="IPR005024">
    <property type="entry name" value="Snf7_fam"/>
</dbReference>
<dbReference type="EMBL" id="JAHDYR010000062">
    <property type="protein sequence ID" value="KAG9390993.1"/>
    <property type="molecule type" value="Genomic_DNA"/>
</dbReference>
<gene>
    <name evidence="8" type="ORF">J8273_7267</name>
</gene>
<keyword evidence="5" id="KW-0653">Protein transport</keyword>
<sequence length="234" mass="26266">MLGLFSACGIGKRKHHTIAITSVDEAVLEIKIERDKLRMYERRLVEVYNREDQAARELLKRGEKDRAKLALQRKVYQKKLMEQANGMIDNLNEMVNSMDMAEMQREFAQVMATGKKTLDSILSQCNVEDVERLMEETQESLAYADEVADLLSGTLSTEDFADCDDELDAIAAELAMEDAEKITPAPVTAKESVESVQVKPIEKTAAPVEPTEVEKEAVEESEESESEEELAFAV</sequence>
<keyword evidence="6" id="KW-0472">Membrane</keyword>